<dbReference type="AlphaFoldDB" id="F7PN84"/>
<reference evidence="1 2" key="1">
    <citation type="journal article" date="2014" name="Environ. Microbiol.">
        <title>Halorhabdus tiamatea: proteogenomics and glycosidase activity measurements identify the first cultivated euryarchaeon from a deep-sea anoxic brine lake as potential polysaccharide degrader.</title>
        <authorList>
            <person name="Werner J."/>
            <person name="Ferrer M."/>
            <person name="Michel G."/>
            <person name="Mann A.J."/>
            <person name="Huang S."/>
            <person name="Juarez S."/>
            <person name="Ciordia S."/>
            <person name="Albar J.P."/>
            <person name="Alcaide M."/>
            <person name="La Cono V."/>
            <person name="Yakimov M.M."/>
            <person name="Antunes A."/>
            <person name="Taborda M."/>
            <person name="Da Costa M.S."/>
            <person name="Amann R.I."/>
            <person name="Gloeckner F.O."/>
            <person name="Golyshina O.V."/>
            <person name="Golyshin P.N."/>
            <person name="Teeling H."/>
        </authorList>
    </citation>
    <scope>NUCLEOTIDE SEQUENCE [LARGE SCALE GENOMIC DNA]</scope>
    <source>
        <strain evidence="2">SARL4B</strain>
    </source>
</reference>
<keyword evidence="2" id="KW-1185">Reference proteome</keyword>
<sequence length="224" mass="24699">MPLKTTGEAAFDPDDRWAGGTTWIAHPEESMQRASHALVADGDVWLIDPVDADGLDEHLADVGDVAGVVVLLDRHKRDADAIALRHDVPVYIPEWMDGVAEEMTAPVERFGTTLADTYTVYPIKNSRFWQEAALYDEDEGTLVIPEAVGTASYFRTGSERLGVHPMLRLRPPRRVSEFDPERILVGHGEPVVTEASDALADALDGARRRTPALYFDAAKDFLFG</sequence>
<proteinExistence type="predicted"/>
<dbReference type="InterPro" id="IPR036866">
    <property type="entry name" value="RibonucZ/Hydroxyglut_hydro"/>
</dbReference>
<name>F7PN84_9EURY</name>
<dbReference type="Gene3D" id="3.60.15.10">
    <property type="entry name" value="Ribonuclease Z/Hydroxyacylglutathione hydrolase-like"/>
    <property type="match status" value="1"/>
</dbReference>
<evidence type="ECO:0000313" key="2">
    <source>
        <dbReference type="Proteomes" id="UP000015381"/>
    </source>
</evidence>
<gene>
    <name evidence="1" type="ORF">HTIA_0406</name>
</gene>
<dbReference type="PATRIC" id="fig|1033806.12.peg.402"/>
<dbReference type="EMBL" id="HF571520">
    <property type="protein sequence ID" value="CCQ32553.1"/>
    <property type="molecule type" value="Genomic_DNA"/>
</dbReference>
<dbReference type="OrthoDB" id="169463at2157"/>
<evidence type="ECO:0000313" key="1">
    <source>
        <dbReference type="EMBL" id="CCQ32553.1"/>
    </source>
</evidence>
<dbReference type="SUPFAM" id="SSF56281">
    <property type="entry name" value="Metallo-hydrolase/oxidoreductase"/>
    <property type="match status" value="1"/>
</dbReference>
<evidence type="ECO:0008006" key="3">
    <source>
        <dbReference type="Google" id="ProtNLM"/>
    </source>
</evidence>
<accession>F7PN84</accession>
<dbReference type="Proteomes" id="UP000015381">
    <property type="component" value="Chromosome I"/>
</dbReference>
<dbReference type="GeneID" id="23798254"/>
<dbReference type="RefSeq" id="WP_008527459.1">
    <property type="nucleotide sequence ID" value="NC_021921.1"/>
</dbReference>
<dbReference type="KEGG" id="hti:HTIA_0406"/>
<organism evidence="1 2">
    <name type="scientific">Halorhabdus tiamatea SARL4B</name>
    <dbReference type="NCBI Taxonomy" id="1033806"/>
    <lineage>
        <taxon>Archaea</taxon>
        <taxon>Methanobacteriati</taxon>
        <taxon>Methanobacteriota</taxon>
        <taxon>Stenosarchaea group</taxon>
        <taxon>Halobacteria</taxon>
        <taxon>Halobacteriales</taxon>
        <taxon>Haloarculaceae</taxon>
        <taxon>Halorhabdus</taxon>
    </lineage>
</organism>
<protein>
    <recommendedName>
        <fullName evidence="3">Beta-lactamase domain protein</fullName>
    </recommendedName>
</protein>
<dbReference type="HOGENOM" id="CLU_080903_0_0_2"/>